<evidence type="ECO:0000313" key="2">
    <source>
        <dbReference type="Proteomes" id="UP001152320"/>
    </source>
</evidence>
<protein>
    <submittedName>
        <fullName evidence="1">Uncharacterized protein</fullName>
    </submittedName>
</protein>
<dbReference type="AlphaFoldDB" id="A0A9Q0YF53"/>
<reference evidence="1" key="1">
    <citation type="submission" date="2021-10" db="EMBL/GenBank/DDBJ databases">
        <title>Tropical sea cucumber genome reveals ecological adaptation and Cuvierian tubules defense mechanism.</title>
        <authorList>
            <person name="Chen T."/>
        </authorList>
    </citation>
    <scope>NUCLEOTIDE SEQUENCE</scope>
    <source>
        <strain evidence="1">Nanhai2018</strain>
        <tissue evidence="1">Muscle</tissue>
    </source>
</reference>
<sequence>MEKVLPLLEENGGKARLIASYTNKCRQLICQPMVYARKSTKRVAISTPFLHLCFIAFTQNDVSVMSMHKVYSL</sequence>
<keyword evidence="2" id="KW-1185">Reference proteome</keyword>
<accession>A0A9Q0YF53</accession>
<comment type="caution">
    <text evidence="1">The sequence shown here is derived from an EMBL/GenBank/DDBJ whole genome shotgun (WGS) entry which is preliminary data.</text>
</comment>
<dbReference type="EMBL" id="JAIZAY010000021">
    <property type="protein sequence ID" value="KAJ8021682.1"/>
    <property type="molecule type" value="Genomic_DNA"/>
</dbReference>
<gene>
    <name evidence="1" type="ORF">HOLleu_38956</name>
</gene>
<dbReference type="Proteomes" id="UP001152320">
    <property type="component" value="Chromosome 21"/>
</dbReference>
<proteinExistence type="predicted"/>
<name>A0A9Q0YF53_HOLLE</name>
<evidence type="ECO:0000313" key="1">
    <source>
        <dbReference type="EMBL" id="KAJ8021682.1"/>
    </source>
</evidence>
<organism evidence="1 2">
    <name type="scientific">Holothuria leucospilota</name>
    <name type="common">Black long sea cucumber</name>
    <name type="synonym">Mertensiothuria leucospilota</name>
    <dbReference type="NCBI Taxonomy" id="206669"/>
    <lineage>
        <taxon>Eukaryota</taxon>
        <taxon>Metazoa</taxon>
        <taxon>Echinodermata</taxon>
        <taxon>Eleutherozoa</taxon>
        <taxon>Echinozoa</taxon>
        <taxon>Holothuroidea</taxon>
        <taxon>Aspidochirotacea</taxon>
        <taxon>Aspidochirotida</taxon>
        <taxon>Holothuriidae</taxon>
        <taxon>Holothuria</taxon>
    </lineage>
</organism>